<protein>
    <submittedName>
        <fullName evidence="2">Uncharacterized protein</fullName>
    </submittedName>
</protein>
<evidence type="ECO:0000313" key="2">
    <source>
        <dbReference type="EMBL" id="KIF53039.1"/>
    </source>
</evidence>
<sequence length="89" mass="10052">MNYKQILPAEGWYFVHENQNDEPQKYTVYRVAVWALCEDGDVFGLIHPSGLPNKPGETPKLVTPPPIQGSYLHESELTSEQKAAYSKCT</sequence>
<proteinExistence type="predicted"/>
<reference evidence="2 3" key="1">
    <citation type="submission" date="2014-07" db="EMBL/GenBank/DDBJ databases">
        <title>Unique and conserved regions in Vibrio harveyi and related species in comparison with the shrimp pathogen Vibrio harveyi CAIM 1792.</title>
        <authorList>
            <person name="Espinoza-Valles I."/>
            <person name="Vora G."/>
            <person name="Leekitcharoenphon P."/>
            <person name="Ussery D."/>
            <person name="Hoj L."/>
            <person name="Gomez-Gil B."/>
        </authorList>
    </citation>
    <scope>NUCLEOTIDE SEQUENCE [LARGE SCALE GENOMIC DNA]</scope>
    <source>
        <strain evidence="3">CAIM 1854 / LMG 25443</strain>
    </source>
</reference>
<name>A0A0C1ZA33_9VIBR</name>
<dbReference type="RefSeq" id="WP_020194205.1">
    <property type="nucleotide sequence ID" value="NZ_BAOH01000005.1"/>
</dbReference>
<dbReference type="EMBL" id="JPRD01000015">
    <property type="protein sequence ID" value="KIF53039.1"/>
    <property type="molecule type" value="Genomic_DNA"/>
</dbReference>
<comment type="caution">
    <text evidence="2">The sequence shown here is derived from an EMBL/GenBank/DDBJ whole genome shotgun (WGS) entry which is preliminary data.</text>
</comment>
<evidence type="ECO:0000313" key="3">
    <source>
        <dbReference type="Proteomes" id="UP000031586"/>
    </source>
</evidence>
<dbReference type="AlphaFoldDB" id="A0A0C1ZA33"/>
<dbReference type="PATRIC" id="fig|1229493.5.peg.849"/>
<dbReference type="Proteomes" id="UP000031586">
    <property type="component" value="Unassembled WGS sequence"/>
</dbReference>
<organism evidence="2 3">
    <name type="scientific">Vibrio owensii CAIM 1854 = LMG 25443</name>
    <dbReference type="NCBI Taxonomy" id="1229493"/>
    <lineage>
        <taxon>Bacteria</taxon>
        <taxon>Pseudomonadati</taxon>
        <taxon>Pseudomonadota</taxon>
        <taxon>Gammaproteobacteria</taxon>
        <taxon>Vibrionales</taxon>
        <taxon>Vibrionaceae</taxon>
        <taxon>Vibrio</taxon>
    </lineage>
</organism>
<feature type="region of interest" description="Disordered" evidence="1">
    <location>
        <begin position="48"/>
        <end position="89"/>
    </location>
</feature>
<evidence type="ECO:0000256" key="1">
    <source>
        <dbReference type="SAM" id="MobiDB-lite"/>
    </source>
</evidence>
<accession>A0A0C1ZA33</accession>
<gene>
    <name evidence="2" type="ORF">H735_08810</name>
</gene>